<evidence type="ECO:0000313" key="2">
    <source>
        <dbReference type="EMBL" id="MQM22391.1"/>
    </source>
</evidence>
<reference evidence="2" key="1">
    <citation type="submission" date="2017-07" db="EMBL/GenBank/DDBJ databases">
        <title>Taro Niue Genome Assembly and Annotation.</title>
        <authorList>
            <person name="Atibalentja N."/>
            <person name="Keating K."/>
            <person name="Fields C.J."/>
        </authorList>
    </citation>
    <scope>NUCLEOTIDE SEQUENCE</scope>
    <source>
        <strain evidence="2">Niue_2</strain>
        <tissue evidence="2">Leaf</tissue>
    </source>
</reference>
<dbReference type="AlphaFoldDB" id="A0A843XTK9"/>
<evidence type="ECO:0000256" key="1">
    <source>
        <dbReference type="SAM" id="MobiDB-lite"/>
    </source>
</evidence>
<sequence>MTAAMGSSLSFSAPQRAQSWRHQCVVLNPRLLLPSSHFKILAFFPFLQPLRHDDDGQAGAPEGRRTSGRRGSEDAGDGDGDRGGKRRSHPLRGQRGRARGHHHQHCPPREWYAGGSGGRRSQGSAGYCKQQQQVLTTIVTVNITIPSSPPALSGGAPAEARLSVSSLPPGTWLCFKQSTFINHPPTGVFDFWLCKLNCWCWEAWEETVG</sequence>
<accession>A0A843XTK9</accession>
<dbReference type="Proteomes" id="UP000652761">
    <property type="component" value="Unassembled WGS sequence"/>
</dbReference>
<keyword evidence="3" id="KW-1185">Reference proteome</keyword>
<feature type="compositionally biased region" description="Basic residues" evidence="1">
    <location>
        <begin position="84"/>
        <end position="106"/>
    </location>
</feature>
<protein>
    <submittedName>
        <fullName evidence="2">Uncharacterized protein</fullName>
    </submittedName>
</protein>
<feature type="compositionally biased region" description="Basic and acidic residues" evidence="1">
    <location>
        <begin position="62"/>
        <end position="83"/>
    </location>
</feature>
<name>A0A843XTK9_COLES</name>
<organism evidence="2 3">
    <name type="scientific">Colocasia esculenta</name>
    <name type="common">Wild taro</name>
    <name type="synonym">Arum esculentum</name>
    <dbReference type="NCBI Taxonomy" id="4460"/>
    <lineage>
        <taxon>Eukaryota</taxon>
        <taxon>Viridiplantae</taxon>
        <taxon>Streptophyta</taxon>
        <taxon>Embryophyta</taxon>
        <taxon>Tracheophyta</taxon>
        <taxon>Spermatophyta</taxon>
        <taxon>Magnoliopsida</taxon>
        <taxon>Liliopsida</taxon>
        <taxon>Araceae</taxon>
        <taxon>Aroideae</taxon>
        <taxon>Colocasieae</taxon>
        <taxon>Colocasia</taxon>
    </lineage>
</organism>
<evidence type="ECO:0000313" key="3">
    <source>
        <dbReference type="Proteomes" id="UP000652761"/>
    </source>
</evidence>
<proteinExistence type="predicted"/>
<comment type="caution">
    <text evidence="2">The sequence shown here is derived from an EMBL/GenBank/DDBJ whole genome shotgun (WGS) entry which is preliminary data.</text>
</comment>
<feature type="region of interest" description="Disordered" evidence="1">
    <location>
        <begin position="54"/>
        <end position="126"/>
    </location>
</feature>
<gene>
    <name evidence="2" type="ORF">Taro_055443</name>
</gene>
<dbReference type="EMBL" id="NMUH01012822">
    <property type="protein sequence ID" value="MQM22391.1"/>
    <property type="molecule type" value="Genomic_DNA"/>
</dbReference>